<evidence type="ECO:0000256" key="2">
    <source>
        <dbReference type="SAM" id="Phobius"/>
    </source>
</evidence>
<comment type="caution">
    <text evidence="3">The sequence shown here is derived from an EMBL/GenBank/DDBJ whole genome shotgun (WGS) entry which is preliminary data.</text>
</comment>
<proteinExistence type="predicted"/>
<feature type="region of interest" description="Disordered" evidence="1">
    <location>
        <begin position="58"/>
        <end position="114"/>
    </location>
</feature>
<name>A0A7Y6BWN0_9BACL</name>
<accession>A0A7Y6BWN0</accession>
<reference evidence="3 4" key="1">
    <citation type="submission" date="2020-05" db="EMBL/GenBank/DDBJ databases">
        <title>Genome Sequencing of Type Strains.</title>
        <authorList>
            <person name="Lemaire J.F."/>
            <person name="Inderbitzin P."/>
            <person name="Gregorio O.A."/>
            <person name="Collins S.B."/>
            <person name="Wespe N."/>
            <person name="Knight-Connoni V."/>
        </authorList>
    </citation>
    <scope>NUCLEOTIDE SEQUENCE [LARGE SCALE GENOMIC DNA]</scope>
    <source>
        <strain evidence="3 4">LMG 21957</strain>
    </source>
</reference>
<feature type="compositionally biased region" description="Basic and acidic residues" evidence="1">
    <location>
        <begin position="104"/>
        <end position="114"/>
    </location>
</feature>
<evidence type="ECO:0000313" key="3">
    <source>
        <dbReference type="EMBL" id="NUU75856.1"/>
    </source>
</evidence>
<dbReference type="RefSeq" id="WP_175395606.1">
    <property type="nucleotide sequence ID" value="NZ_JABMCB010000177.1"/>
</dbReference>
<evidence type="ECO:0008006" key="5">
    <source>
        <dbReference type="Google" id="ProtNLM"/>
    </source>
</evidence>
<protein>
    <recommendedName>
        <fullName evidence="5">DUF2207 domain-containing protein</fullName>
    </recommendedName>
</protein>
<evidence type="ECO:0000313" key="4">
    <source>
        <dbReference type="Proteomes" id="UP000526125"/>
    </source>
</evidence>
<dbReference type="AlphaFoldDB" id="A0A7Y6BWN0"/>
<dbReference type="EMBL" id="JABMCB010000177">
    <property type="protein sequence ID" value="NUU75856.1"/>
    <property type="molecule type" value="Genomic_DNA"/>
</dbReference>
<keyword evidence="2" id="KW-0812">Transmembrane</keyword>
<dbReference type="Proteomes" id="UP000526125">
    <property type="component" value="Unassembled WGS sequence"/>
</dbReference>
<keyword evidence="2" id="KW-0472">Membrane</keyword>
<sequence>MNKQAVMTIVFWAAIALAAFGIISSLGSKGLFGLVIPVVVLGAIFLLYKYPPRRWARKTKPKIKPSARTMAKVKAQSGTGARKSSGSSKKRKDYPFHVIQGNKGKSDEDIPKFH</sequence>
<keyword evidence="2" id="KW-1133">Transmembrane helix</keyword>
<evidence type="ECO:0000256" key="1">
    <source>
        <dbReference type="SAM" id="MobiDB-lite"/>
    </source>
</evidence>
<feature type="transmembrane region" description="Helical" evidence="2">
    <location>
        <begin position="31"/>
        <end position="50"/>
    </location>
</feature>
<gene>
    <name evidence="3" type="ORF">HP552_11505</name>
</gene>
<keyword evidence="4" id="KW-1185">Reference proteome</keyword>
<organism evidence="3 4">
    <name type="scientific">Paenibacillus xylanilyticus</name>
    <dbReference type="NCBI Taxonomy" id="248903"/>
    <lineage>
        <taxon>Bacteria</taxon>
        <taxon>Bacillati</taxon>
        <taxon>Bacillota</taxon>
        <taxon>Bacilli</taxon>
        <taxon>Bacillales</taxon>
        <taxon>Paenibacillaceae</taxon>
        <taxon>Paenibacillus</taxon>
    </lineage>
</organism>